<evidence type="ECO:0000313" key="1">
    <source>
        <dbReference type="EMBL" id="RAN33683.1"/>
    </source>
</evidence>
<keyword evidence="2" id="KW-1185">Reference proteome</keyword>
<gene>
    <name evidence="1" type="ORF">HY3_12325</name>
</gene>
<evidence type="ECO:0000313" key="2">
    <source>
        <dbReference type="Proteomes" id="UP000249123"/>
    </source>
</evidence>
<sequence length="146" mass="15811">MNSARRRILLAGGTAMLATSLSACGTILYPERKGQRSGRIDPSIAILDGIGLLLFLVPGVIAFAVDFSNGTIYLPGTQASAETNDEIQTARFKGELTEEKLDTAWNETYGDAKPFEVSQLQRYPIRNQSDISSLIGHLSASNYARS</sequence>
<protein>
    <submittedName>
        <fullName evidence="1">Uncharacterized protein</fullName>
    </submittedName>
</protein>
<accession>A0A062U3N8</accession>
<proteinExistence type="predicted"/>
<reference evidence="1 2" key="1">
    <citation type="submission" date="2013-04" db="EMBL/GenBank/DDBJ databases">
        <title>Hyphomonas sp. T24B3 Genome Sequencing.</title>
        <authorList>
            <person name="Lai Q."/>
            <person name="Shao Z."/>
        </authorList>
    </citation>
    <scope>NUCLEOTIDE SEQUENCE [LARGE SCALE GENOMIC DNA]</scope>
    <source>
        <strain evidence="1 2">T24B3</strain>
    </source>
</reference>
<dbReference type="Proteomes" id="UP000249123">
    <property type="component" value="Unassembled WGS sequence"/>
</dbReference>
<dbReference type="EMBL" id="AWFB01000017">
    <property type="protein sequence ID" value="RAN33683.1"/>
    <property type="molecule type" value="Genomic_DNA"/>
</dbReference>
<name>A0A062U3N8_9PROT</name>
<dbReference type="AlphaFoldDB" id="A0A062U3N8"/>
<organism evidence="1 2">
    <name type="scientific">Hyphomonas pacifica</name>
    <dbReference type="NCBI Taxonomy" id="1280941"/>
    <lineage>
        <taxon>Bacteria</taxon>
        <taxon>Pseudomonadati</taxon>
        <taxon>Pseudomonadota</taxon>
        <taxon>Alphaproteobacteria</taxon>
        <taxon>Hyphomonadales</taxon>
        <taxon>Hyphomonadaceae</taxon>
        <taxon>Hyphomonas</taxon>
    </lineage>
</organism>
<dbReference type="RefSeq" id="WP_034826135.1">
    <property type="nucleotide sequence ID" value="NZ_AWFA01000017.1"/>
</dbReference>
<comment type="caution">
    <text evidence="1">The sequence shown here is derived from an EMBL/GenBank/DDBJ whole genome shotgun (WGS) entry which is preliminary data.</text>
</comment>
<dbReference type="PROSITE" id="PS51257">
    <property type="entry name" value="PROKAR_LIPOPROTEIN"/>
    <property type="match status" value="1"/>
</dbReference>
<dbReference type="eggNOG" id="ENOG50331DQ">
    <property type="taxonomic scope" value="Bacteria"/>
</dbReference>